<sequence length="671" mass="70399">MSGLRSILDGGGQRKLWHFHGGVHLPDEKGLSNRQPIADAPLPSQLVIPLQQHIGAPARCRVAVGDRVLKGQLIAEPQGYISSPVHASSSGTVVAIEPRPIPHPSGLSSPCVVIETDGEDRWAELPAPLAERPEQIGGCDPAVVRDRVRASGIVGMGGAAFPSNVKLNPGKDQPIETLVINGAECEPYITCDDLLMREQASDIIDGVRIMLHVIAAKKAVIGVEDNKPEAAQALRTAIESAAVGDRVEVAVIPTLYPSGGEKQLIRILTGKEVPSHGIPAQVGIVCQNVGTTAAVADAVLRGRPLIERLVTVTGRAVAEPRNYRVPIGALGETLIAASGGYRGEIAKLVSGGPMMGFRLETDAVPITKATNCLLALTTDESPDPGPALPCIRCGRCAEVCPANLLPQQLYWHARAKELDKVQDFNLFDCIECGCCAHVCPSHIPLVQYYRFAKTESWAREQEKRAADHARERHAAREARLERQERERKAKLRKKKEAVAGGAAASAKVGKADRSTKGTETDKQAAIEAARRRAAEKKATVAKTEQAAQPQGSDAAAASGLPPVDERKGAVLADDPAASRTGSGAGQQGAERQGAEQPVAEGSAAEPSAAGETPAAEGSAAGEKPVAEGSAAGEKPVAEQAAVGETPAAEKPAAEKPAGERHLARRETAVQE</sequence>
<dbReference type="Pfam" id="PF13375">
    <property type="entry name" value="RnfC_N"/>
    <property type="match status" value="1"/>
</dbReference>
<feature type="compositionally biased region" description="Basic and acidic residues" evidence="9">
    <location>
        <begin position="462"/>
        <end position="487"/>
    </location>
</feature>
<dbReference type="HAMAP" id="MF_00461">
    <property type="entry name" value="RsxC_RnfC"/>
    <property type="match status" value="1"/>
</dbReference>
<keyword evidence="8" id="KW-0997">Cell inner membrane</keyword>
<dbReference type="GO" id="GO:0005886">
    <property type="term" value="C:plasma membrane"/>
    <property type="evidence" value="ECO:0007669"/>
    <property type="project" value="UniProtKB-SubCell"/>
</dbReference>
<dbReference type="EC" id="7.-.-.-" evidence="8"/>
<reference evidence="11" key="1">
    <citation type="submission" date="2017-08" db="EMBL/GenBank/DDBJ databases">
        <authorList>
            <person name="Imhoff J.F."/>
            <person name="Rahn T."/>
            <person name="Kuenzel S."/>
            <person name="Neulinger S.C."/>
        </authorList>
    </citation>
    <scope>NUCLEOTIDE SEQUENCE</scope>
    <source>
        <strain evidence="11">DSM 11080</strain>
    </source>
</reference>
<dbReference type="GO" id="GO:0009055">
    <property type="term" value="F:electron transfer activity"/>
    <property type="evidence" value="ECO:0007669"/>
    <property type="project" value="InterPro"/>
</dbReference>
<dbReference type="InterPro" id="IPR017900">
    <property type="entry name" value="4Fe4S_Fe_S_CS"/>
</dbReference>
<keyword evidence="8" id="KW-1003">Cell membrane</keyword>
<dbReference type="EMBL" id="NRSJ01000001">
    <property type="protein sequence ID" value="MBK1703039.1"/>
    <property type="molecule type" value="Genomic_DNA"/>
</dbReference>
<dbReference type="GO" id="GO:0051539">
    <property type="term" value="F:4 iron, 4 sulfur cluster binding"/>
    <property type="evidence" value="ECO:0007669"/>
    <property type="project" value="UniProtKB-KW"/>
</dbReference>
<name>A0AAJ0X7D9_9GAMM</name>
<feature type="compositionally biased region" description="Low complexity" evidence="9">
    <location>
        <begin position="587"/>
        <end position="622"/>
    </location>
</feature>
<evidence type="ECO:0000256" key="2">
    <source>
        <dbReference type="ARBA" id="ARBA00022485"/>
    </source>
</evidence>
<evidence type="ECO:0000256" key="5">
    <source>
        <dbReference type="ARBA" id="ARBA00022982"/>
    </source>
</evidence>
<keyword evidence="1 8" id="KW-0813">Transport</keyword>
<dbReference type="NCBIfam" id="TIGR01945">
    <property type="entry name" value="rnfC"/>
    <property type="match status" value="1"/>
</dbReference>
<comment type="subunit">
    <text evidence="8">The complex is composed of six subunits: RnfA, RnfB, RnfC, RnfD, RnfE and RnfG.</text>
</comment>
<keyword evidence="8" id="KW-1278">Translocase</keyword>
<evidence type="ECO:0000256" key="1">
    <source>
        <dbReference type="ARBA" id="ARBA00022448"/>
    </source>
</evidence>
<feature type="compositionally biased region" description="Low complexity" evidence="9">
    <location>
        <begin position="498"/>
        <end position="508"/>
    </location>
</feature>
<keyword evidence="6 8" id="KW-0408">Iron</keyword>
<keyword evidence="7 8" id="KW-0411">Iron-sulfur</keyword>
<dbReference type="PANTHER" id="PTHR43034:SF2">
    <property type="entry name" value="ION-TRANSLOCATING OXIDOREDUCTASE COMPLEX SUBUNIT C"/>
    <property type="match status" value="1"/>
</dbReference>
<dbReference type="Gene3D" id="3.40.50.11540">
    <property type="entry name" value="NADH-ubiquinone oxidoreductase 51kDa subunit"/>
    <property type="match status" value="1"/>
</dbReference>
<dbReference type="Pfam" id="PF12838">
    <property type="entry name" value="Fer4_7"/>
    <property type="match status" value="1"/>
</dbReference>
<comment type="caution">
    <text evidence="11">The sequence shown here is derived from an EMBL/GenBank/DDBJ whole genome shotgun (WGS) entry which is preliminary data.</text>
</comment>
<dbReference type="InterPro" id="IPR037225">
    <property type="entry name" value="Nuo51_FMN-bd_sf"/>
</dbReference>
<evidence type="ECO:0000313" key="12">
    <source>
        <dbReference type="Proteomes" id="UP001296776"/>
    </source>
</evidence>
<keyword evidence="5 8" id="KW-0249">Electron transport</keyword>
<evidence type="ECO:0000256" key="9">
    <source>
        <dbReference type="SAM" id="MobiDB-lite"/>
    </source>
</evidence>
<dbReference type="InterPro" id="IPR026902">
    <property type="entry name" value="RnfC_N"/>
</dbReference>
<feature type="compositionally biased region" description="Basic and acidic residues" evidence="9">
    <location>
        <begin position="509"/>
        <end position="538"/>
    </location>
</feature>
<dbReference type="SUPFAM" id="SSF46548">
    <property type="entry name" value="alpha-helical ferredoxin"/>
    <property type="match status" value="1"/>
</dbReference>
<evidence type="ECO:0000256" key="8">
    <source>
        <dbReference type="HAMAP-Rule" id="MF_00461"/>
    </source>
</evidence>
<comment type="function">
    <text evidence="8">Part of a membrane-bound complex that couples electron transfer with translocation of ions across the membrane.</text>
</comment>
<feature type="binding site" evidence="8">
    <location>
        <position position="435"/>
    </location>
    <ligand>
        <name>[4Fe-4S] cluster</name>
        <dbReference type="ChEBI" id="CHEBI:49883"/>
        <label>2</label>
    </ligand>
</feature>
<dbReference type="PROSITE" id="PS51379">
    <property type="entry name" value="4FE4S_FER_2"/>
    <property type="match status" value="2"/>
</dbReference>
<evidence type="ECO:0000259" key="10">
    <source>
        <dbReference type="PROSITE" id="PS51379"/>
    </source>
</evidence>
<dbReference type="InterPro" id="IPR011538">
    <property type="entry name" value="Nuo51_FMN-bd"/>
</dbReference>
<feature type="binding site" evidence="8">
    <location>
        <position position="432"/>
    </location>
    <ligand>
        <name>[4Fe-4S] cluster</name>
        <dbReference type="ChEBI" id="CHEBI:49883"/>
        <label>2</label>
    </ligand>
</feature>
<dbReference type="PROSITE" id="PS00198">
    <property type="entry name" value="4FE4S_FER_1"/>
    <property type="match status" value="1"/>
</dbReference>
<dbReference type="NCBIfam" id="NF003454">
    <property type="entry name" value="PRK05035.1"/>
    <property type="match status" value="1"/>
</dbReference>
<feature type="compositionally biased region" description="Low complexity" evidence="9">
    <location>
        <begin position="540"/>
        <end position="559"/>
    </location>
</feature>
<reference evidence="11" key="2">
    <citation type="journal article" date="2020" name="Microorganisms">
        <title>Osmotic Adaptation and Compatible Solute Biosynthesis of Phototrophic Bacteria as Revealed from Genome Analyses.</title>
        <authorList>
            <person name="Imhoff J.F."/>
            <person name="Rahn T."/>
            <person name="Kunzel S."/>
            <person name="Keller A."/>
            <person name="Neulinger S.C."/>
        </authorList>
    </citation>
    <scope>NUCLEOTIDE SEQUENCE</scope>
    <source>
        <strain evidence="11">DSM 11080</strain>
    </source>
</reference>
<keyword evidence="4 8" id="KW-0677">Repeat</keyword>
<comment type="similarity">
    <text evidence="8">Belongs to the 4Fe4S bacterial-type ferredoxin family. RnfC subfamily.</text>
</comment>
<evidence type="ECO:0000256" key="3">
    <source>
        <dbReference type="ARBA" id="ARBA00022723"/>
    </source>
</evidence>
<feature type="compositionally biased region" description="Basic and acidic residues" evidence="9">
    <location>
        <begin position="651"/>
        <end position="671"/>
    </location>
</feature>
<feature type="binding site" evidence="8">
    <location>
        <position position="390"/>
    </location>
    <ligand>
        <name>[4Fe-4S] cluster</name>
        <dbReference type="ChEBI" id="CHEBI:49883"/>
        <label>1</label>
    </ligand>
</feature>
<evidence type="ECO:0000256" key="7">
    <source>
        <dbReference type="ARBA" id="ARBA00023014"/>
    </source>
</evidence>
<keyword evidence="3 8" id="KW-0479">Metal-binding</keyword>
<dbReference type="InterPro" id="IPR010208">
    <property type="entry name" value="Ion_transpt_RnfC/RsxC"/>
</dbReference>
<evidence type="ECO:0000256" key="4">
    <source>
        <dbReference type="ARBA" id="ARBA00022737"/>
    </source>
</evidence>
<keyword evidence="12" id="KW-1185">Reference proteome</keyword>
<evidence type="ECO:0000256" key="6">
    <source>
        <dbReference type="ARBA" id="ARBA00023004"/>
    </source>
</evidence>
<feature type="binding site" evidence="8">
    <location>
        <position position="429"/>
    </location>
    <ligand>
        <name>[4Fe-4S] cluster</name>
        <dbReference type="ChEBI" id="CHEBI:49883"/>
        <label>2</label>
    </ligand>
</feature>
<keyword evidence="2 8" id="KW-0004">4Fe-4S</keyword>
<feature type="binding site" evidence="8">
    <location>
        <position position="396"/>
    </location>
    <ligand>
        <name>[4Fe-4S] cluster</name>
        <dbReference type="ChEBI" id="CHEBI:49883"/>
        <label>1</label>
    </ligand>
</feature>
<dbReference type="SUPFAM" id="SSF142019">
    <property type="entry name" value="Nqo1 FMN-binding domain-like"/>
    <property type="match status" value="1"/>
</dbReference>
<dbReference type="Gene3D" id="3.30.70.20">
    <property type="match status" value="1"/>
</dbReference>
<feature type="binding site" evidence="8">
    <location>
        <position position="393"/>
    </location>
    <ligand>
        <name>[4Fe-4S] cluster</name>
        <dbReference type="ChEBI" id="CHEBI:49883"/>
        <label>1</label>
    </ligand>
</feature>
<accession>A0AAJ0X7D9</accession>
<protein>
    <recommendedName>
        <fullName evidence="8">Ion-translocating oxidoreductase complex subunit C</fullName>
        <ecNumber evidence="8">7.-.-.-</ecNumber>
    </recommendedName>
    <alternativeName>
        <fullName evidence="8">Rnf electron transport complex subunit C</fullName>
    </alternativeName>
</protein>
<dbReference type="Pfam" id="PF10531">
    <property type="entry name" value="SLBB"/>
    <property type="match status" value="1"/>
</dbReference>
<comment type="subcellular location">
    <subcellularLocation>
        <location evidence="8">Cell inner membrane</location>
        <topology evidence="8">Peripheral membrane protein</topology>
    </subcellularLocation>
</comment>
<dbReference type="Proteomes" id="UP001296776">
    <property type="component" value="Unassembled WGS sequence"/>
</dbReference>
<organism evidence="11 12">
    <name type="scientific">Halochromatium glycolicum</name>
    <dbReference type="NCBI Taxonomy" id="85075"/>
    <lineage>
        <taxon>Bacteria</taxon>
        <taxon>Pseudomonadati</taxon>
        <taxon>Pseudomonadota</taxon>
        <taxon>Gammaproteobacteria</taxon>
        <taxon>Chromatiales</taxon>
        <taxon>Chromatiaceae</taxon>
        <taxon>Halochromatium</taxon>
    </lineage>
</organism>
<dbReference type="RefSeq" id="WP_200343655.1">
    <property type="nucleotide sequence ID" value="NZ_NRSJ01000001.1"/>
</dbReference>
<feature type="domain" description="4Fe-4S ferredoxin-type" evidence="10">
    <location>
        <begin position="380"/>
        <end position="410"/>
    </location>
</feature>
<feature type="binding site" evidence="8">
    <location>
        <position position="400"/>
    </location>
    <ligand>
        <name>[4Fe-4S] cluster</name>
        <dbReference type="ChEBI" id="CHEBI:49883"/>
        <label>2</label>
    </ligand>
</feature>
<feature type="region of interest" description="Disordered" evidence="9">
    <location>
        <begin position="462"/>
        <end position="671"/>
    </location>
</feature>
<proteinExistence type="inferred from homology"/>
<dbReference type="Pfam" id="PF01512">
    <property type="entry name" value="Complex1_51K"/>
    <property type="match status" value="1"/>
</dbReference>
<dbReference type="GO" id="GO:0046872">
    <property type="term" value="F:metal ion binding"/>
    <property type="evidence" value="ECO:0007669"/>
    <property type="project" value="UniProtKB-KW"/>
</dbReference>
<feature type="binding site" evidence="8">
    <location>
        <position position="439"/>
    </location>
    <ligand>
        <name>[4Fe-4S] cluster</name>
        <dbReference type="ChEBI" id="CHEBI:49883"/>
        <label>1</label>
    </ligand>
</feature>
<dbReference type="PANTHER" id="PTHR43034">
    <property type="entry name" value="ION-TRANSLOCATING OXIDOREDUCTASE COMPLEX SUBUNIT C"/>
    <property type="match status" value="1"/>
</dbReference>
<dbReference type="AlphaFoldDB" id="A0AAJ0X7D9"/>
<dbReference type="InterPro" id="IPR017896">
    <property type="entry name" value="4Fe4S_Fe-S-bd"/>
</dbReference>
<comment type="cofactor">
    <cofactor evidence="8">
        <name>[4Fe-4S] cluster</name>
        <dbReference type="ChEBI" id="CHEBI:49883"/>
    </cofactor>
    <text evidence="8">Binds 2 [4Fe-4S] clusters per subunit.</text>
</comment>
<dbReference type="InterPro" id="IPR019554">
    <property type="entry name" value="Soluble_ligand-bd"/>
</dbReference>
<feature type="domain" description="4Fe-4S ferredoxin-type" evidence="10">
    <location>
        <begin position="420"/>
        <end position="449"/>
    </location>
</feature>
<dbReference type="GO" id="GO:0022900">
    <property type="term" value="P:electron transport chain"/>
    <property type="evidence" value="ECO:0007669"/>
    <property type="project" value="UniProtKB-UniRule"/>
</dbReference>
<gene>
    <name evidence="8" type="primary">rnfC</name>
    <name evidence="11" type="ORF">CKO40_00345</name>
</gene>
<evidence type="ECO:0000313" key="11">
    <source>
        <dbReference type="EMBL" id="MBK1703039.1"/>
    </source>
</evidence>
<keyword evidence="8" id="KW-0472">Membrane</keyword>